<dbReference type="Proteomes" id="UP000053766">
    <property type="component" value="Unassembled WGS sequence"/>
</dbReference>
<evidence type="ECO:0000313" key="2">
    <source>
        <dbReference type="EMBL" id="KJH50243.1"/>
    </source>
</evidence>
<evidence type="ECO:0000313" key="3">
    <source>
        <dbReference type="Proteomes" id="UP000053766"/>
    </source>
</evidence>
<gene>
    <name evidence="2" type="ORF">DICVIV_03607</name>
</gene>
<protein>
    <submittedName>
        <fullName evidence="2">Uncharacterized protein</fullName>
    </submittedName>
</protein>
<sequence length="195" mass="22905">MAASNKRKATGSPSLRHRRVGDKITIDEKKVGMKKSSKVVNDKDKLAFRRKKLDSPCHNENPDAVITPRKNSRNLLVKDIFVLAGHKSRSSRFQDQHEAALGNILNLVNKDLKLPEVGRVEAMRCHPRLTDERIEIEVFAKRHEKHEKEEKQVLRRDRIWQNELRLRAHLLRVQKNSPSFRDFRIVVVRRSRRMK</sequence>
<organism evidence="2 3">
    <name type="scientific">Dictyocaulus viviparus</name>
    <name type="common">Bovine lungworm</name>
    <dbReference type="NCBI Taxonomy" id="29172"/>
    <lineage>
        <taxon>Eukaryota</taxon>
        <taxon>Metazoa</taxon>
        <taxon>Ecdysozoa</taxon>
        <taxon>Nematoda</taxon>
        <taxon>Chromadorea</taxon>
        <taxon>Rhabditida</taxon>
        <taxon>Rhabditina</taxon>
        <taxon>Rhabditomorpha</taxon>
        <taxon>Strongyloidea</taxon>
        <taxon>Metastrongylidae</taxon>
        <taxon>Dictyocaulus</taxon>
    </lineage>
</organism>
<proteinExistence type="predicted"/>
<dbReference type="AlphaFoldDB" id="A0A0D8Y063"/>
<dbReference type="EMBL" id="KN716211">
    <property type="protein sequence ID" value="KJH50243.1"/>
    <property type="molecule type" value="Genomic_DNA"/>
</dbReference>
<reference evidence="2 3" key="1">
    <citation type="submission" date="2013-11" db="EMBL/GenBank/DDBJ databases">
        <title>Draft genome of the bovine lungworm Dictyocaulus viviparus.</title>
        <authorList>
            <person name="Mitreva M."/>
        </authorList>
    </citation>
    <scope>NUCLEOTIDE SEQUENCE [LARGE SCALE GENOMIC DNA]</scope>
    <source>
        <strain evidence="2 3">HannoverDv2000</strain>
    </source>
</reference>
<dbReference type="OrthoDB" id="5822988at2759"/>
<evidence type="ECO:0000256" key="1">
    <source>
        <dbReference type="SAM" id="MobiDB-lite"/>
    </source>
</evidence>
<reference evidence="3" key="2">
    <citation type="journal article" date="2016" name="Sci. Rep.">
        <title>Dictyocaulus viviparus genome, variome and transcriptome elucidate lungworm biology and support future intervention.</title>
        <authorList>
            <person name="McNulty S.N."/>
            <person name="Strube C."/>
            <person name="Rosa B.A."/>
            <person name="Martin J.C."/>
            <person name="Tyagi R."/>
            <person name="Choi Y.J."/>
            <person name="Wang Q."/>
            <person name="Hallsworth Pepin K."/>
            <person name="Zhang X."/>
            <person name="Ozersky P."/>
            <person name="Wilson R.K."/>
            <person name="Sternberg P.W."/>
            <person name="Gasser R.B."/>
            <person name="Mitreva M."/>
        </authorList>
    </citation>
    <scope>NUCLEOTIDE SEQUENCE [LARGE SCALE GENOMIC DNA]</scope>
    <source>
        <strain evidence="3">HannoverDv2000</strain>
    </source>
</reference>
<feature type="compositionally biased region" description="Basic residues" evidence="1">
    <location>
        <begin position="1"/>
        <end position="20"/>
    </location>
</feature>
<accession>A0A0D8Y063</accession>
<name>A0A0D8Y063_DICVI</name>
<dbReference type="STRING" id="29172.A0A0D8Y063"/>
<keyword evidence="3" id="KW-1185">Reference proteome</keyword>
<feature type="region of interest" description="Disordered" evidence="1">
    <location>
        <begin position="1"/>
        <end position="21"/>
    </location>
</feature>